<dbReference type="GO" id="GO:0005506">
    <property type="term" value="F:iron ion binding"/>
    <property type="evidence" value="ECO:0007669"/>
    <property type="project" value="InterPro"/>
</dbReference>
<evidence type="ECO:0000259" key="7">
    <source>
        <dbReference type="PROSITE" id="PS51007"/>
    </source>
</evidence>
<dbReference type="SUPFAM" id="SSF46626">
    <property type="entry name" value="Cytochrome c"/>
    <property type="match status" value="1"/>
</dbReference>
<evidence type="ECO:0000256" key="1">
    <source>
        <dbReference type="ARBA" id="ARBA00022448"/>
    </source>
</evidence>
<dbReference type="InterPro" id="IPR009056">
    <property type="entry name" value="Cyt_c-like_dom"/>
</dbReference>
<dbReference type="PRINTS" id="PR00605">
    <property type="entry name" value="CYTCHROMECIC"/>
</dbReference>
<dbReference type="PROSITE" id="PS51007">
    <property type="entry name" value="CYTC"/>
    <property type="match status" value="1"/>
</dbReference>
<evidence type="ECO:0000256" key="6">
    <source>
        <dbReference type="PROSITE-ProRule" id="PRU00433"/>
    </source>
</evidence>
<keyword evidence="1" id="KW-0813">Transport</keyword>
<comment type="caution">
    <text evidence="8">The sequence shown here is derived from an EMBL/GenBank/DDBJ whole genome shotgun (WGS) entry which is preliminary data.</text>
</comment>
<keyword evidence="3 6" id="KW-0479">Metal-binding</keyword>
<dbReference type="InterPro" id="IPR036909">
    <property type="entry name" value="Cyt_c-like_dom_sf"/>
</dbReference>
<evidence type="ECO:0000256" key="5">
    <source>
        <dbReference type="ARBA" id="ARBA00023004"/>
    </source>
</evidence>
<proteinExistence type="predicted"/>
<dbReference type="Pfam" id="PF13442">
    <property type="entry name" value="Cytochrome_CBB3"/>
    <property type="match status" value="1"/>
</dbReference>
<keyword evidence="4" id="KW-0249">Electron transport</keyword>
<evidence type="ECO:0000313" key="9">
    <source>
        <dbReference type="Proteomes" id="UP001197609"/>
    </source>
</evidence>
<keyword evidence="5 6" id="KW-0408">Iron</keyword>
<dbReference type="GO" id="GO:0020037">
    <property type="term" value="F:heme binding"/>
    <property type="evidence" value="ECO:0007669"/>
    <property type="project" value="InterPro"/>
</dbReference>
<dbReference type="GO" id="GO:0009055">
    <property type="term" value="F:electron transfer activity"/>
    <property type="evidence" value="ECO:0007669"/>
    <property type="project" value="InterPro"/>
</dbReference>
<dbReference type="Proteomes" id="UP001197609">
    <property type="component" value="Unassembled WGS sequence"/>
</dbReference>
<sequence>MLIIVGTSPAFGAESQGAVSAQSNYETKCARCHGEGGKGNGMQAKMLFFMMKMPNLADSTYMQTRSDDVLFQIIKGGGKAGMPAYGLKLADPEIKDLVAYIRSFTKAPGLAKPTGASR</sequence>
<dbReference type="InterPro" id="IPR008168">
    <property type="entry name" value="Cyt_C_IC"/>
</dbReference>
<name>A0AAJ1AG72_9BACT</name>
<organism evidence="8 9">
    <name type="scientific">Candidatus Methylomirabilis tolerans</name>
    <dbReference type="NCBI Taxonomy" id="3123416"/>
    <lineage>
        <taxon>Bacteria</taxon>
        <taxon>Candidatus Methylomirabilota</taxon>
        <taxon>Candidatus Methylomirabilia</taxon>
        <taxon>Candidatus Methylomirabilales</taxon>
        <taxon>Candidatus Methylomirabilaceae</taxon>
        <taxon>Candidatus Methylomirabilis</taxon>
    </lineage>
</organism>
<evidence type="ECO:0000313" key="8">
    <source>
        <dbReference type="EMBL" id="MBZ0158752.1"/>
    </source>
</evidence>
<feature type="domain" description="Cytochrome c" evidence="7">
    <location>
        <begin position="12"/>
        <end position="105"/>
    </location>
</feature>
<dbReference type="AlphaFoldDB" id="A0AAJ1AG72"/>
<gene>
    <name evidence="8" type="ORF">K8G79_01155</name>
</gene>
<keyword evidence="2 6" id="KW-0349">Heme</keyword>
<evidence type="ECO:0000256" key="3">
    <source>
        <dbReference type="ARBA" id="ARBA00022723"/>
    </source>
</evidence>
<evidence type="ECO:0000256" key="2">
    <source>
        <dbReference type="ARBA" id="ARBA00022617"/>
    </source>
</evidence>
<dbReference type="EMBL" id="JAIOIU010000016">
    <property type="protein sequence ID" value="MBZ0158752.1"/>
    <property type="molecule type" value="Genomic_DNA"/>
</dbReference>
<evidence type="ECO:0000256" key="4">
    <source>
        <dbReference type="ARBA" id="ARBA00022982"/>
    </source>
</evidence>
<protein>
    <submittedName>
        <fullName evidence="8">Cytochrome c</fullName>
    </submittedName>
</protein>
<dbReference type="Gene3D" id="1.10.760.10">
    <property type="entry name" value="Cytochrome c-like domain"/>
    <property type="match status" value="1"/>
</dbReference>
<accession>A0AAJ1AG72</accession>
<reference evidence="8 9" key="1">
    <citation type="journal article" date="2021" name="bioRxiv">
        <title>Unraveling nitrogen, sulfur and carbon metabolic pathways and microbial community transcriptional responses to substrate deprivation and toxicity stresses in a bioreactor mimicking anoxic brackish coastal sediment conditions.</title>
        <authorList>
            <person name="Martins P.D."/>
            <person name="Echeveste M.J."/>
            <person name="Arshad A."/>
            <person name="Kurth J."/>
            <person name="Ouboter H."/>
            <person name="Jetten M.S.M."/>
            <person name="Welte C.U."/>
        </authorList>
    </citation>
    <scope>NUCLEOTIDE SEQUENCE [LARGE SCALE GENOMIC DNA]</scope>
    <source>
        <strain evidence="8">MAG_38</strain>
    </source>
</reference>